<evidence type="ECO:0000313" key="4">
    <source>
        <dbReference type="Proteomes" id="UP000714380"/>
    </source>
</evidence>
<dbReference type="RefSeq" id="WP_225671927.1">
    <property type="nucleotide sequence ID" value="NZ_JAEDAH010000016.1"/>
</dbReference>
<reference evidence="3 4" key="1">
    <citation type="submission" date="2020-12" db="EMBL/GenBank/DDBJ databases">
        <title>Novel Thalassolituus-related marine hydrocarbonoclastic bacteria mediated algae-derived hydrocarbons mineralization in twilight zone of the northern South China Sea.</title>
        <authorList>
            <person name="Dong C."/>
        </authorList>
    </citation>
    <scope>NUCLEOTIDE SEQUENCE [LARGE SCALE GENOMIC DNA]</scope>
    <source>
        <strain evidence="3 4">IMCC1826</strain>
    </source>
</reference>
<keyword evidence="4" id="KW-1185">Reference proteome</keyword>
<gene>
    <name evidence="3" type="ORF">I9W95_03580</name>
</gene>
<feature type="transmembrane region" description="Helical" evidence="2">
    <location>
        <begin position="25"/>
        <end position="48"/>
    </location>
</feature>
<evidence type="ECO:0000256" key="2">
    <source>
        <dbReference type="SAM" id="Phobius"/>
    </source>
</evidence>
<dbReference type="Proteomes" id="UP000714380">
    <property type="component" value="Unassembled WGS sequence"/>
</dbReference>
<evidence type="ECO:0000256" key="1">
    <source>
        <dbReference type="SAM" id="MobiDB-lite"/>
    </source>
</evidence>
<organism evidence="3 4">
    <name type="scientific">Thalassolituus marinus</name>
    <dbReference type="NCBI Taxonomy" id="671053"/>
    <lineage>
        <taxon>Bacteria</taxon>
        <taxon>Pseudomonadati</taxon>
        <taxon>Pseudomonadota</taxon>
        <taxon>Gammaproteobacteria</taxon>
        <taxon>Oceanospirillales</taxon>
        <taxon>Oceanospirillaceae</taxon>
        <taxon>Thalassolituus</taxon>
    </lineage>
</organism>
<accession>A0ABS7ZLT9</accession>
<keyword evidence="2" id="KW-0472">Membrane</keyword>
<dbReference type="EMBL" id="JAEDAH010000016">
    <property type="protein sequence ID" value="MCA6062682.1"/>
    <property type="molecule type" value="Genomic_DNA"/>
</dbReference>
<feature type="region of interest" description="Disordered" evidence="1">
    <location>
        <begin position="54"/>
        <end position="84"/>
    </location>
</feature>
<feature type="compositionally biased region" description="Gly residues" evidence="1">
    <location>
        <begin position="68"/>
        <end position="84"/>
    </location>
</feature>
<protein>
    <submittedName>
        <fullName evidence="3">Uncharacterized protein</fullName>
    </submittedName>
</protein>
<sequence>MKFFLIYAAGLATSLYIMDIHSDNVVFNLLAPIGIAVFAFLMLAWLAAKSASASGRSASGDSTPFFGDSGGDGCGGGGGGGGDC</sequence>
<evidence type="ECO:0000313" key="3">
    <source>
        <dbReference type="EMBL" id="MCA6062682.1"/>
    </source>
</evidence>
<name>A0ABS7ZLT9_9GAMM</name>
<keyword evidence="2" id="KW-1133">Transmembrane helix</keyword>
<proteinExistence type="predicted"/>
<comment type="caution">
    <text evidence="3">The sequence shown here is derived from an EMBL/GenBank/DDBJ whole genome shotgun (WGS) entry which is preliminary data.</text>
</comment>
<keyword evidence="2" id="KW-0812">Transmembrane</keyword>